<protein>
    <submittedName>
        <fullName evidence="1">Uncharacterized protein</fullName>
    </submittedName>
</protein>
<accession>A0A6C0CUR1</accession>
<proteinExistence type="predicted"/>
<evidence type="ECO:0000313" key="1">
    <source>
        <dbReference type="EMBL" id="QHT07439.1"/>
    </source>
</evidence>
<dbReference type="AlphaFoldDB" id="A0A6C0CUR1"/>
<dbReference type="EMBL" id="MN739481">
    <property type="protein sequence ID" value="QHT07439.1"/>
    <property type="molecule type" value="Genomic_DNA"/>
</dbReference>
<organism evidence="1">
    <name type="scientific">viral metagenome</name>
    <dbReference type="NCBI Taxonomy" id="1070528"/>
    <lineage>
        <taxon>unclassified sequences</taxon>
        <taxon>metagenomes</taxon>
        <taxon>organismal metagenomes</taxon>
    </lineage>
</organism>
<reference evidence="1" key="1">
    <citation type="journal article" date="2020" name="Nature">
        <title>Giant virus diversity and host interactions through global metagenomics.</title>
        <authorList>
            <person name="Schulz F."/>
            <person name="Roux S."/>
            <person name="Paez-Espino D."/>
            <person name="Jungbluth S."/>
            <person name="Walsh D.A."/>
            <person name="Denef V.J."/>
            <person name="McMahon K.D."/>
            <person name="Konstantinidis K.T."/>
            <person name="Eloe-Fadrosh E.A."/>
            <person name="Kyrpides N.C."/>
            <person name="Woyke T."/>
        </authorList>
    </citation>
    <scope>NUCLEOTIDE SEQUENCE</scope>
    <source>
        <strain evidence="1">GVMAG-M-3300021963-12</strain>
    </source>
</reference>
<name>A0A6C0CUR1_9ZZZZ</name>
<sequence>MDVLIPVTKYELLALGQQVPPKKSILESIYDQVIAAAKKGQKRIGYDLNYHLKMQHMSACIIPSEEALAIFRKVCELFPEPINVTMTYSVSFVDNCQFNVSVTDRSCKCEILTDNIDLNKILFEFLVITIDFS</sequence>